<dbReference type="AlphaFoldDB" id="A0A1D6KQU1"/>
<dbReference type="EMBL" id="CM007647">
    <property type="protein sequence ID" value="ONM05121.1"/>
    <property type="molecule type" value="Genomic_DNA"/>
</dbReference>
<dbReference type="InParanoid" id="A0A1D6KQU1"/>
<evidence type="ECO:0000313" key="1">
    <source>
        <dbReference type="EMBL" id="ONM05121.1"/>
    </source>
</evidence>
<name>A0A1D6KQU1_MAIZE</name>
<dbReference type="EMBL" id="CM007647">
    <property type="protein sequence ID" value="ONM05119.1"/>
    <property type="molecule type" value="Genomic_DNA"/>
</dbReference>
<gene>
    <name evidence="1" type="ORF">ZEAMMB73_Zm00001d032454</name>
</gene>
<dbReference type="EMBL" id="CM007647">
    <property type="protein sequence ID" value="ONM05122.1"/>
    <property type="molecule type" value="Genomic_DNA"/>
</dbReference>
<proteinExistence type="predicted"/>
<accession>A0A317YBQ9</accession>
<dbReference type="PaxDb" id="4577-GRMZM2G078088_P01"/>
<reference evidence="1" key="1">
    <citation type="submission" date="2015-12" db="EMBL/GenBank/DDBJ databases">
        <title>Update maize B73 reference genome by single molecule sequencing technologies.</title>
        <authorList>
            <consortium name="Maize Genome Sequencing Project"/>
            <person name="Ware D."/>
        </authorList>
    </citation>
    <scope>NUCLEOTIDE SEQUENCE [LARGE SCALE GENOMIC DNA]</scope>
    <source>
        <tissue evidence="1">Seedling</tissue>
    </source>
</reference>
<accession>A0A1D6KQU1</accession>
<organism evidence="1">
    <name type="scientific">Zea mays</name>
    <name type="common">Maize</name>
    <dbReference type="NCBI Taxonomy" id="4577"/>
    <lineage>
        <taxon>Eukaryota</taxon>
        <taxon>Viridiplantae</taxon>
        <taxon>Streptophyta</taxon>
        <taxon>Embryophyta</taxon>
        <taxon>Tracheophyta</taxon>
        <taxon>Spermatophyta</taxon>
        <taxon>Magnoliopsida</taxon>
        <taxon>Liliopsida</taxon>
        <taxon>Poales</taxon>
        <taxon>Poaceae</taxon>
        <taxon>PACMAD clade</taxon>
        <taxon>Panicoideae</taxon>
        <taxon>Andropogonodae</taxon>
        <taxon>Andropogoneae</taxon>
        <taxon>Tripsacinae</taxon>
        <taxon>Zea</taxon>
    </lineage>
</organism>
<sequence length="135" mass="15063">MDIIPAVPVAGSNNQERLSPELMMFNSSDQFFFQWHYKRSCSCHGVCQAQPNFGIALTHLRYCDTNAGILLDFVGSFEHHECKCLGIAYVRGESITENSEQQKGLAHDGISMLCVSDWSASVLIYYDPLRGLVLA</sequence>
<protein>
    <submittedName>
        <fullName evidence="1">Uncharacterized protein</fullName>
    </submittedName>
</protein>